<keyword evidence="8" id="KW-0539">Nucleus</keyword>
<feature type="domain" description="ZAD" evidence="14">
    <location>
        <begin position="10"/>
        <end position="85"/>
    </location>
</feature>
<evidence type="ECO:0000256" key="5">
    <source>
        <dbReference type="ARBA" id="ARBA00022833"/>
    </source>
</evidence>
<keyword evidence="5 11" id="KW-0862">Zinc</keyword>
<keyword evidence="6" id="KW-0805">Transcription regulation</keyword>
<dbReference type="Gene3D" id="3.40.1800.20">
    <property type="match status" value="1"/>
</dbReference>
<dbReference type="PROSITE" id="PS00028">
    <property type="entry name" value="ZINC_FINGER_C2H2_1"/>
    <property type="match status" value="4"/>
</dbReference>
<dbReference type="InterPro" id="IPR051565">
    <property type="entry name" value="Sal_C2H2-zinc-finger"/>
</dbReference>
<reference evidence="15 16" key="1">
    <citation type="journal article" date="2022" name="Allergy">
        <title>Genome assembly and annotation of Periplaneta americana reveal a comprehensive cockroach allergen profile.</title>
        <authorList>
            <person name="Wang L."/>
            <person name="Xiong Q."/>
            <person name="Saelim N."/>
            <person name="Wang L."/>
            <person name="Nong W."/>
            <person name="Wan A.T."/>
            <person name="Shi M."/>
            <person name="Liu X."/>
            <person name="Cao Q."/>
            <person name="Hui J.H.L."/>
            <person name="Sookrung N."/>
            <person name="Leung T.F."/>
            <person name="Tungtrongchitr A."/>
            <person name="Tsui S.K.W."/>
        </authorList>
    </citation>
    <scope>NUCLEOTIDE SEQUENCE [LARGE SCALE GENOMIC DNA]</scope>
    <source>
        <strain evidence="15">PWHHKU_190912</strain>
    </source>
</reference>
<evidence type="ECO:0000256" key="4">
    <source>
        <dbReference type="ARBA" id="ARBA00022771"/>
    </source>
</evidence>
<evidence type="ECO:0000256" key="1">
    <source>
        <dbReference type="ARBA" id="ARBA00004123"/>
    </source>
</evidence>
<feature type="compositionally biased region" description="Gly residues" evidence="12">
    <location>
        <begin position="251"/>
        <end position="264"/>
    </location>
</feature>
<evidence type="ECO:0000313" key="16">
    <source>
        <dbReference type="Proteomes" id="UP001148838"/>
    </source>
</evidence>
<dbReference type="SUPFAM" id="SSF57667">
    <property type="entry name" value="beta-beta-alpha zinc fingers"/>
    <property type="match status" value="1"/>
</dbReference>
<evidence type="ECO:0000256" key="7">
    <source>
        <dbReference type="ARBA" id="ARBA00023163"/>
    </source>
</evidence>
<dbReference type="Pfam" id="PF13912">
    <property type="entry name" value="zf-C2H2_6"/>
    <property type="match status" value="1"/>
</dbReference>
<evidence type="ECO:0000256" key="11">
    <source>
        <dbReference type="PROSITE-ProRule" id="PRU01263"/>
    </source>
</evidence>
<evidence type="ECO:0000259" key="13">
    <source>
        <dbReference type="PROSITE" id="PS50157"/>
    </source>
</evidence>
<dbReference type="PROSITE" id="PS51915">
    <property type="entry name" value="ZAD"/>
    <property type="match status" value="1"/>
</dbReference>
<feature type="compositionally biased region" description="Low complexity" evidence="12">
    <location>
        <begin position="294"/>
        <end position="303"/>
    </location>
</feature>
<feature type="compositionally biased region" description="Pro residues" evidence="12">
    <location>
        <begin position="233"/>
        <end position="243"/>
    </location>
</feature>
<keyword evidence="3" id="KW-0677">Repeat</keyword>
<dbReference type="InterPro" id="IPR036236">
    <property type="entry name" value="Znf_C2H2_sf"/>
</dbReference>
<dbReference type="InterPro" id="IPR013087">
    <property type="entry name" value="Znf_C2H2_type"/>
</dbReference>
<dbReference type="Gene3D" id="3.30.160.60">
    <property type="entry name" value="Classic Zinc Finger"/>
    <property type="match status" value="3"/>
</dbReference>
<evidence type="ECO:0000256" key="9">
    <source>
        <dbReference type="ARBA" id="ARBA00038474"/>
    </source>
</evidence>
<evidence type="ECO:0000256" key="12">
    <source>
        <dbReference type="SAM" id="MobiDB-lite"/>
    </source>
</evidence>
<feature type="domain" description="C2H2-type" evidence="13">
    <location>
        <begin position="400"/>
        <end position="427"/>
    </location>
</feature>
<feature type="binding site" evidence="11">
    <location>
        <position position="58"/>
    </location>
    <ligand>
        <name>Zn(2+)</name>
        <dbReference type="ChEBI" id="CHEBI:29105"/>
    </ligand>
</feature>
<feature type="domain" description="C2H2-type" evidence="13">
    <location>
        <begin position="332"/>
        <end position="361"/>
    </location>
</feature>
<dbReference type="PANTHER" id="PTHR23233:SF84">
    <property type="entry name" value="FI23031P1"/>
    <property type="match status" value="1"/>
</dbReference>
<feature type="binding site" evidence="11">
    <location>
        <position position="61"/>
    </location>
    <ligand>
        <name>Zn(2+)</name>
        <dbReference type="ChEBI" id="CHEBI:29105"/>
    </ligand>
</feature>
<dbReference type="Pfam" id="PF07776">
    <property type="entry name" value="zf-AD"/>
    <property type="match status" value="1"/>
</dbReference>
<evidence type="ECO:0000256" key="2">
    <source>
        <dbReference type="ARBA" id="ARBA00022723"/>
    </source>
</evidence>
<evidence type="ECO:0000256" key="6">
    <source>
        <dbReference type="ARBA" id="ARBA00023015"/>
    </source>
</evidence>
<dbReference type="EMBL" id="JAJSOF020000019">
    <property type="protein sequence ID" value="KAJ4438612.1"/>
    <property type="molecule type" value="Genomic_DNA"/>
</dbReference>
<dbReference type="InterPro" id="IPR012934">
    <property type="entry name" value="Znf_AD"/>
</dbReference>
<feature type="binding site" evidence="11">
    <location>
        <position position="12"/>
    </location>
    <ligand>
        <name>Zn(2+)</name>
        <dbReference type="ChEBI" id="CHEBI:29105"/>
    </ligand>
</feature>
<name>A0ABQ8SWM7_PERAM</name>
<evidence type="ECO:0000256" key="3">
    <source>
        <dbReference type="ARBA" id="ARBA00022737"/>
    </source>
</evidence>
<dbReference type="SMART" id="SM00868">
    <property type="entry name" value="zf-AD"/>
    <property type="match status" value="1"/>
</dbReference>
<dbReference type="PROSITE" id="PS50157">
    <property type="entry name" value="ZINC_FINGER_C2H2_2"/>
    <property type="match status" value="4"/>
</dbReference>
<dbReference type="SMART" id="SM00355">
    <property type="entry name" value="ZnF_C2H2"/>
    <property type="match status" value="4"/>
</dbReference>
<keyword evidence="16" id="KW-1185">Reference proteome</keyword>
<gene>
    <name evidence="15" type="ORF">ANN_14559</name>
</gene>
<protein>
    <submittedName>
        <fullName evidence="15">Uncharacterized protein</fullName>
    </submittedName>
</protein>
<organism evidence="15 16">
    <name type="scientific">Periplaneta americana</name>
    <name type="common">American cockroach</name>
    <name type="synonym">Blatta americana</name>
    <dbReference type="NCBI Taxonomy" id="6978"/>
    <lineage>
        <taxon>Eukaryota</taxon>
        <taxon>Metazoa</taxon>
        <taxon>Ecdysozoa</taxon>
        <taxon>Arthropoda</taxon>
        <taxon>Hexapoda</taxon>
        <taxon>Insecta</taxon>
        <taxon>Pterygota</taxon>
        <taxon>Neoptera</taxon>
        <taxon>Polyneoptera</taxon>
        <taxon>Dictyoptera</taxon>
        <taxon>Blattodea</taxon>
        <taxon>Blattoidea</taxon>
        <taxon>Blattidae</taxon>
        <taxon>Blattinae</taxon>
        <taxon>Periplaneta</taxon>
    </lineage>
</organism>
<proteinExistence type="inferred from homology"/>
<feature type="binding site" evidence="11">
    <location>
        <position position="15"/>
    </location>
    <ligand>
        <name>Zn(2+)</name>
        <dbReference type="ChEBI" id="CHEBI:29105"/>
    </ligand>
</feature>
<evidence type="ECO:0000259" key="14">
    <source>
        <dbReference type="PROSITE" id="PS51915"/>
    </source>
</evidence>
<comment type="similarity">
    <text evidence="9">Belongs to the sal C2H2-type zinc-finger protein family.</text>
</comment>
<sequence length="518" mass="56508">MMTDDYSTTEICRLCTVKSGMRMHIFDKEGEQRQLLFKIRTCLPIIISKDDSLPKKICHRCAYKLDMFYEFRLSCLNSETLLKNHVTNGTQVIVFRRLFQCETEYLALHIAFSLKVGVKLEKMSDAQKLAYTEAMQQHMAQAAALQCKSEDDKLDRGHNKDTNDCQNIMGGRVVEYPTTLKVPHVSQPLTDHYGSKPNPESTFVIPDDGMGFDDGVRVLRALGTWSPDYTSNPPRPGMLPAPEHPYNEGNHNGGGGGGGGGVGGPRKLPAVATAAAAAAAAVTAGKGRGGSSKPGGESSSGKSFACTVCGKGLARKDKLVIHMRIHTGEKPYVCEVCTKAFARRDKLVIHMNKMKHRTPSNIAPLGKRGIVDRSGEAKPVKIEKEPSTSVQPPQAPGVTWSCELCGRVFGTRDEWTAHAKGHLEEKMMSTAAHQQQPLQNPSQLGAGCPSGMAPAPYFPPHVQPYAGERHFCLVCRQDFGNKADFMFHVRSHFEGKPPDLDLLARSCGGLVDSSGLCT</sequence>
<evidence type="ECO:0000313" key="15">
    <source>
        <dbReference type="EMBL" id="KAJ4438612.1"/>
    </source>
</evidence>
<evidence type="ECO:0000256" key="8">
    <source>
        <dbReference type="ARBA" id="ARBA00023242"/>
    </source>
</evidence>
<comment type="caution">
    <text evidence="15">The sequence shown here is derived from an EMBL/GenBank/DDBJ whole genome shotgun (WGS) entry which is preliminary data.</text>
</comment>
<dbReference type="Proteomes" id="UP001148838">
    <property type="component" value="Unassembled WGS sequence"/>
</dbReference>
<feature type="domain" description="C2H2-type" evidence="13">
    <location>
        <begin position="304"/>
        <end position="331"/>
    </location>
</feature>
<feature type="region of interest" description="Disordered" evidence="12">
    <location>
        <begin position="284"/>
        <end position="303"/>
    </location>
</feature>
<feature type="domain" description="C2H2-type" evidence="13">
    <location>
        <begin position="470"/>
        <end position="497"/>
    </location>
</feature>
<comment type="subcellular location">
    <subcellularLocation>
        <location evidence="1">Nucleus</location>
    </subcellularLocation>
</comment>
<feature type="region of interest" description="Disordered" evidence="12">
    <location>
        <begin position="225"/>
        <end position="265"/>
    </location>
</feature>
<evidence type="ECO:0000256" key="10">
    <source>
        <dbReference type="PROSITE-ProRule" id="PRU00042"/>
    </source>
</evidence>
<keyword evidence="7" id="KW-0804">Transcription</keyword>
<dbReference type="Pfam" id="PF00096">
    <property type="entry name" value="zf-C2H2"/>
    <property type="match status" value="2"/>
</dbReference>
<keyword evidence="2 11" id="KW-0479">Metal-binding</keyword>
<dbReference type="SUPFAM" id="SSF57716">
    <property type="entry name" value="Glucocorticoid receptor-like (DNA-binding domain)"/>
    <property type="match status" value="1"/>
</dbReference>
<dbReference type="PANTHER" id="PTHR23233">
    <property type="entry name" value="SAL-LIKE PROTEIN"/>
    <property type="match status" value="1"/>
</dbReference>
<keyword evidence="4 10" id="KW-0863">Zinc-finger</keyword>
<accession>A0ABQ8SWM7</accession>